<reference evidence="1 2" key="1">
    <citation type="journal article" date="2024" name="bioRxiv">
        <title>A reference genome for Trichogramma kaykai: A tiny desert-dwelling parasitoid wasp with competing sex-ratio distorters.</title>
        <authorList>
            <person name="Culotta J."/>
            <person name="Lindsey A.R."/>
        </authorList>
    </citation>
    <scope>NUCLEOTIDE SEQUENCE [LARGE SCALE GENOMIC DNA]</scope>
    <source>
        <strain evidence="1 2">KSX58</strain>
    </source>
</reference>
<accession>A0ABD2WMF6</accession>
<dbReference type="EMBL" id="JBJJXI010000094">
    <property type="protein sequence ID" value="KAL3393963.1"/>
    <property type="molecule type" value="Genomic_DNA"/>
</dbReference>
<proteinExistence type="predicted"/>
<evidence type="ECO:0008006" key="3">
    <source>
        <dbReference type="Google" id="ProtNLM"/>
    </source>
</evidence>
<gene>
    <name evidence="1" type="ORF">TKK_011639</name>
</gene>
<evidence type="ECO:0000313" key="2">
    <source>
        <dbReference type="Proteomes" id="UP001627154"/>
    </source>
</evidence>
<organism evidence="1 2">
    <name type="scientific">Trichogramma kaykai</name>
    <dbReference type="NCBI Taxonomy" id="54128"/>
    <lineage>
        <taxon>Eukaryota</taxon>
        <taxon>Metazoa</taxon>
        <taxon>Ecdysozoa</taxon>
        <taxon>Arthropoda</taxon>
        <taxon>Hexapoda</taxon>
        <taxon>Insecta</taxon>
        <taxon>Pterygota</taxon>
        <taxon>Neoptera</taxon>
        <taxon>Endopterygota</taxon>
        <taxon>Hymenoptera</taxon>
        <taxon>Apocrita</taxon>
        <taxon>Proctotrupomorpha</taxon>
        <taxon>Chalcidoidea</taxon>
        <taxon>Trichogrammatidae</taxon>
        <taxon>Trichogramma</taxon>
    </lineage>
</organism>
<name>A0ABD2WMF6_9HYME</name>
<dbReference type="AlphaFoldDB" id="A0ABD2WMF6"/>
<sequence length="186" mass="21068">MPARILLVSVCTIHTETQARAQLKDSIDLSCGRGTNYAAAAIDRQARLATLLPLLPRSDDRSSLLARLRSLASAVVQVPCAIRRSGYIYTGPICTGVARADVYSRELRPIAYGMRRWRRHYYIGTRIDASANGHSRGAHTYTLQWRDFNGSKSEDIARDREHINYTQLAEREREREPMTAPRLLRV</sequence>
<keyword evidence="2" id="KW-1185">Reference proteome</keyword>
<comment type="caution">
    <text evidence="1">The sequence shown here is derived from an EMBL/GenBank/DDBJ whole genome shotgun (WGS) entry which is preliminary data.</text>
</comment>
<protein>
    <recommendedName>
        <fullName evidence="3">Secreted protein</fullName>
    </recommendedName>
</protein>
<dbReference type="Proteomes" id="UP001627154">
    <property type="component" value="Unassembled WGS sequence"/>
</dbReference>
<evidence type="ECO:0000313" key="1">
    <source>
        <dbReference type="EMBL" id="KAL3393963.1"/>
    </source>
</evidence>